<proteinExistence type="predicted"/>
<evidence type="ECO:0000313" key="5">
    <source>
        <dbReference type="Proteomes" id="UP000235388"/>
    </source>
</evidence>
<dbReference type="EMBL" id="PGCJ01000022">
    <property type="protein sequence ID" value="PLW56308.1"/>
    <property type="molecule type" value="Genomic_DNA"/>
</dbReference>
<protein>
    <submittedName>
        <fullName evidence="3">Uncharacterized protein</fullName>
    </submittedName>
</protein>
<feature type="compositionally biased region" description="Basic and acidic residues" evidence="1">
    <location>
        <begin position="82"/>
        <end position="96"/>
    </location>
</feature>
<comment type="caution">
    <text evidence="3">The sequence shown here is derived from an EMBL/GenBank/DDBJ whole genome shotgun (WGS) entry which is preliminary data.</text>
</comment>
<evidence type="ECO:0000256" key="2">
    <source>
        <dbReference type="SAM" id="SignalP"/>
    </source>
</evidence>
<keyword evidence="5" id="KW-1185">Reference proteome</keyword>
<dbReference type="EMBL" id="PGCI01000054">
    <property type="protein sequence ID" value="PLW44823.1"/>
    <property type="molecule type" value="Genomic_DNA"/>
</dbReference>
<accession>A0A2N5V4A1</accession>
<dbReference type="OrthoDB" id="2496723at2759"/>
<evidence type="ECO:0000256" key="1">
    <source>
        <dbReference type="SAM" id="MobiDB-lite"/>
    </source>
</evidence>
<feature type="region of interest" description="Disordered" evidence="1">
    <location>
        <begin position="75"/>
        <end position="113"/>
    </location>
</feature>
<evidence type="ECO:0000313" key="6">
    <source>
        <dbReference type="Proteomes" id="UP000235392"/>
    </source>
</evidence>
<reference evidence="5 6" key="1">
    <citation type="submission" date="2017-11" db="EMBL/GenBank/DDBJ databases">
        <title>De novo assembly and phasing of dikaryotic genomes from two isolates of Puccinia coronata f. sp. avenae, the causal agent of oat crown rust.</title>
        <authorList>
            <person name="Miller M.E."/>
            <person name="Zhang Y."/>
            <person name="Omidvar V."/>
            <person name="Sperschneider J."/>
            <person name="Schwessinger B."/>
            <person name="Raley C."/>
            <person name="Palmer J.M."/>
            <person name="Garnica D."/>
            <person name="Upadhyaya N."/>
            <person name="Rathjen J."/>
            <person name="Taylor J.M."/>
            <person name="Park R.F."/>
            <person name="Dodds P.N."/>
            <person name="Hirsch C.D."/>
            <person name="Kianian S.F."/>
            <person name="Figueroa M."/>
        </authorList>
    </citation>
    <scope>NUCLEOTIDE SEQUENCE [LARGE SCALE GENOMIC DNA]</scope>
    <source>
        <strain evidence="4">12NC29</strain>
        <strain evidence="3">12SD80</strain>
    </source>
</reference>
<feature type="region of interest" description="Disordered" evidence="1">
    <location>
        <begin position="251"/>
        <end position="282"/>
    </location>
</feature>
<dbReference type="Proteomes" id="UP000235388">
    <property type="component" value="Unassembled WGS sequence"/>
</dbReference>
<sequence>MKKSSAFIFLTLLHRVQNQFTELLDSPPKAVNPTSVYGTHKATKRSIAQSSDLTLDIQGSDRELDSATPHITDFLSGWPENDSAKRDFKEGPKLRDFLPSPVPDPDYHHEFSHQAKKLKGLSLSEGGPEWLGLSMSNPPPHTQSSFESSGSTTTPIRPQARRAVLPSFEHSVPIVSPSSEKSSNSLEASQAEASTKSDWYIKNSHEVRIANSLARFQKIYDAGRQSRPETSGLHEKEFQEERIAKSLRRFEKAHEAGQQSRLETSGRQKGSTSGSKIPELDNNERPTPVLWAWIYSMMLGVSKSLHDEITQIKKNEISRFVANLASSVCRSMGHEVRVRTNELTSPESSNSFKEFAHLLWSVNSKFVRVFVPSEEDYYGAQFNLQEWVLKLFAPSEGGEASIPKVEVAVSQTEKAHLTDVIIRALFAKYSIPAYYIVGKMKKYPLESIFPKQVLLAEAVVDAMMLYYKSQTSLISGMQAMTRTKFL</sequence>
<keyword evidence="2" id="KW-0732">Signal</keyword>
<dbReference type="Proteomes" id="UP000235392">
    <property type="component" value="Unassembled WGS sequence"/>
</dbReference>
<dbReference type="AlphaFoldDB" id="A0A2N5V4A1"/>
<name>A0A2N5V4A1_9BASI</name>
<feature type="region of interest" description="Disordered" evidence="1">
    <location>
        <begin position="129"/>
        <end position="157"/>
    </location>
</feature>
<feature type="compositionally biased region" description="Polar residues" evidence="1">
    <location>
        <begin position="142"/>
        <end position="156"/>
    </location>
</feature>
<feature type="compositionally biased region" description="Low complexity" evidence="1">
    <location>
        <begin position="173"/>
        <end position="189"/>
    </location>
</feature>
<evidence type="ECO:0000313" key="4">
    <source>
        <dbReference type="EMBL" id="PLW56308.1"/>
    </source>
</evidence>
<evidence type="ECO:0000313" key="3">
    <source>
        <dbReference type="EMBL" id="PLW44823.1"/>
    </source>
</evidence>
<organism evidence="3 6">
    <name type="scientific">Puccinia coronata f. sp. avenae</name>
    <dbReference type="NCBI Taxonomy" id="200324"/>
    <lineage>
        <taxon>Eukaryota</taxon>
        <taxon>Fungi</taxon>
        <taxon>Dikarya</taxon>
        <taxon>Basidiomycota</taxon>
        <taxon>Pucciniomycotina</taxon>
        <taxon>Pucciniomycetes</taxon>
        <taxon>Pucciniales</taxon>
        <taxon>Pucciniaceae</taxon>
        <taxon>Puccinia</taxon>
    </lineage>
</organism>
<feature type="compositionally biased region" description="Polar residues" evidence="1">
    <location>
        <begin position="257"/>
        <end position="275"/>
    </location>
</feature>
<feature type="signal peptide" evidence="2">
    <location>
        <begin position="1"/>
        <end position="18"/>
    </location>
</feature>
<feature type="chain" id="PRO_5015083962" evidence="2">
    <location>
        <begin position="19"/>
        <end position="486"/>
    </location>
</feature>
<feature type="region of interest" description="Disordered" evidence="1">
    <location>
        <begin position="173"/>
        <end position="195"/>
    </location>
</feature>
<gene>
    <name evidence="4" type="ORF">PCANC_04083</name>
    <name evidence="3" type="ORF">PCASD_07111</name>
</gene>